<reference evidence="1" key="1">
    <citation type="submission" date="2011-04" db="EMBL/GenBank/DDBJ databases">
        <title>Evolution of plant cell wall degrading machinery underlies the functional diversity of forest fungi.</title>
        <authorList>
            <consortium name="US DOE Joint Genome Institute (JGI-PGF)"/>
            <person name="Eastwood D.C."/>
            <person name="Floudas D."/>
            <person name="Binder M."/>
            <person name="Majcherczyk A."/>
            <person name="Schneider P."/>
            <person name="Aerts A."/>
            <person name="Asiegbu F.O."/>
            <person name="Baker S.E."/>
            <person name="Barry K."/>
            <person name="Bendiksby M."/>
            <person name="Blumentritt M."/>
            <person name="Coutinho P.M."/>
            <person name="Cullen D."/>
            <person name="Cullen D."/>
            <person name="Gathman A."/>
            <person name="Goodell B."/>
            <person name="Henrissat B."/>
            <person name="Ihrmark K."/>
            <person name="Kauserud H."/>
            <person name="Kohler A."/>
            <person name="LaButti K."/>
            <person name="Lapidus A."/>
            <person name="Lavin J.L."/>
            <person name="Lee Y.-H."/>
            <person name="Lindquist E."/>
            <person name="Lilly W."/>
            <person name="Lucas S."/>
            <person name="Morin E."/>
            <person name="Murat C."/>
            <person name="Oguiza J.A."/>
            <person name="Park J."/>
            <person name="Pisabarro A.G."/>
            <person name="Riley R."/>
            <person name="Rosling A."/>
            <person name="Salamov A."/>
            <person name="Schmidt O."/>
            <person name="Schmutz J."/>
            <person name="Skrede I."/>
            <person name="Stenlid J."/>
            <person name="Wiebenga A."/>
            <person name="Xie X."/>
            <person name="Kues U."/>
            <person name="Hibbett D.S."/>
            <person name="Hoffmeister D."/>
            <person name="Hogberg N."/>
            <person name="Martin F."/>
            <person name="Grigoriev I.V."/>
            <person name="Watkinson S.C."/>
        </authorList>
    </citation>
    <scope>NUCLEOTIDE SEQUENCE</scope>
    <source>
        <strain evidence="1">S7.9</strain>
    </source>
</reference>
<dbReference type="KEGG" id="sla:SERLADRAFT_365090"/>
<sequence>MYQSDWELSITRKLRTWQLRTAIAVGIKSKLACAPEWLATWMIFSFDRRVFSRPNLAVCVLY</sequence>
<dbReference type="AlphaFoldDB" id="F8NIZ3"/>
<dbReference type="HOGENOM" id="CLU_2905570_0_0_1"/>
<dbReference type="GeneID" id="18810082"/>
<proteinExistence type="predicted"/>
<accession>F8NIZ3</accession>
<evidence type="ECO:0000313" key="1">
    <source>
        <dbReference type="EMBL" id="EGO29026.1"/>
    </source>
</evidence>
<name>F8NIZ3_SERL9</name>
<organism>
    <name type="scientific">Serpula lacrymans var. lacrymans (strain S7.9)</name>
    <name type="common">Dry rot fungus</name>
    <dbReference type="NCBI Taxonomy" id="578457"/>
    <lineage>
        <taxon>Eukaryota</taxon>
        <taxon>Fungi</taxon>
        <taxon>Dikarya</taxon>
        <taxon>Basidiomycota</taxon>
        <taxon>Agaricomycotina</taxon>
        <taxon>Agaricomycetes</taxon>
        <taxon>Agaricomycetidae</taxon>
        <taxon>Boletales</taxon>
        <taxon>Coniophorineae</taxon>
        <taxon>Serpulaceae</taxon>
        <taxon>Serpula</taxon>
    </lineage>
</organism>
<protein>
    <submittedName>
        <fullName evidence="1">Uncharacterized protein</fullName>
    </submittedName>
</protein>
<dbReference type="EMBL" id="GL945429">
    <property type="protein sequence ID" value="EGO29026.1"/>
    <property type="molecule type" value="Genomic_DNA"/>
</dbReference>
<dbReference type="RefSeq" id="XP_007313268.1">
    <property type="nucleotide sequence ID" value="XM_007313206.1"/>
</dbReference>
<gene>
    <name evidence="1" type="ORF">SERLADRAFT_365090</name>
</gene>
<dbReference type="Proteomes" id="UP000008064">
    <property type="component" value="Unassembled WGS sequence"/>
</dbReference>